<keyword evidence="3" id="KW-1185">Reference proteome</keyword>
<reference evidence="2" key="1">
    <citation type="submission" date="2023-03" db="EMBL/GenBank/DDBJ databases">
        <title>Massive genome expansion in bonnet fungi (Mycena s.s.) driven by repeated elements and novel gene families across ecological guilds.</title>
        <authorList>
            <consortium name="Lawrence Berkeley National Laboratory"/>
            <person name="Harder C.B."/>
            <person name="Miyauchi S."/>
            <person name="Viragh M."/>
            <person name="Kuo A."/>
            <person name="Thoen E."/>
            <person name="Andreopoulos B."/>
            <person name="Lu D."/>
            <person name="Skrede I."/>
            <person name="Drula E."/>
            <person name="Henrissat B."/>
            <person name="Morin E."/>
            <person name="Kohler A."/>
            <person name="Barry K."/>
            <person name="LaButti K."/>
            <person name="Morin E."/>
            <person name="Salamov A."/>
            <person name="Lipzen A."/>
            <person name="Mereny Z."/>
            <person name="Hegedus B."/>
            <person name="Baldrian P."/>
            <person name="Stursova M."/>
            <person name="Weitz H."/>
            <person name="Taylor A."/>
            <person name="Grigoriev I.V."/>
            <person name="Nagy L.G."/>
            <person name="Martin F."/>
            <person name="Kauserud H."/>
        </authorList>
    </citation>
    <scope>NUCLEOTIDE SEQUENCE</scope>
    <source>
        <strain evidence="2">CBHHK200</strain>
    </source>
</reference>
<feature type="region of interest" description="Disordered" evidence="1">
    <location>
        <begin position="172"/>
        <end position="200"/>
    </location>
</feature>
<sequence length="200" mass="21401">MTTLNTTGLKGSSRTRPWVLNGRGELVLSDAENLSTLSNRHLDGSPPVKLGPAFDATQLGPAFDAPQKTRDQHASDRMLADLVQDPAVVPAVSQPSTTAAVPNSRAGGARSMLLGRHAIGGPTFIEWRPPTGGDSSEGLTFIEQHAAALAAPLARAAALRKARQRTNMMHPYRQRGSTANAENVAPQADYQLRHRRSLNQ</sequence>
<name>A0AAD6WZP6_9AGAR</name>
<accession>A0AAD6WZP6</accession>
<protein>
    <submittedName>
        <fullName evidence="2">Uncharacterized protein</fullName>
    </submittedName>
</protein>
<organism evidence="2 3">
    <name type="scientific">Mycena alexandri</name>
    <dbReference type="NCBI Taxonomy" id="1745969"/>
    <lineage>
        <taxon>Eukaryota</taxon>
        <taxon>Fungi</taxon>
        <taxon>Dikarya</taxon>
        <taxon>Basidiomycota</taxon>
        <taxon>Agaricomycotina</taxon>
        <taxon>Agaricomycetes</taxon>
        <taxon>Agaricomycetidae</taxon>
        <taxon>Agaricales</taxon>
        <taxon>Marasmiineae</taxon>
        <taxon>Mycenaceae</taxon>
        <taxon>Mycena</taxon>
    </lineage>
</organism>
<gene>
    <name evidence="2" type="ORF">C8F04DRAFT_1267517</name>
</gene>
<dbReference type="AlphaFoldDB" id="A0AAD6WZP6"/>
<feature type="region of interest" description="Disordered" evidence="1">
    <location>
        <begin position="38"/>
        <end position="75"/>
    </location>
</feature>
<evidence type="ECO:0000313" key="2">
    <source>
        <dbReference type="EMBL" id="KAJ7026919.1"/>
    </source>
</evidence>
<comment type="caution">
    <text evidence="2">The sequence shown here is derived from an EMBL/GenBank/DDBJ whole genome shotgun (WGS) entry which is preliminary data.</text>
</comment>
<evidence type="ECO:0000256" key="1">
    <source>
        <dbReference type="SAM" id="MobiDB-lite"/>
    </source>
</evidence>
<proteinExistence type="predicted"/>
<dbReference type="Proteomes" id="UP001218188">
    <property type="component" value="Unassembled WGS sequence"/>
</dbReference>
<dbReference type="EMBL" id="JARJCM010000131">
    <property type="protein sequence ID" value="KAJ7026919.1"/>
    <property type="molecule type" value="Genomic_DNA"/>
</dbReference>
<evidence type="ECO:0000313" key="3">
    <source>
        <dbReference type="Proteomes" id="UP001218188"/>
    </source>
</evidence>